<dbReference type="PROSITE" id="PS00211">
    <property type="entry name" value="ABC_TRANSPORTER_1"/>
    <property type="match status" value="1"/>
</dbReference>
<name>A0A842I6B4_9RHOB</name>
<evidence type="ECO:0000313" key="5">
    <source>
        <dbReference type="EMBL" id="MBC2835166.1"/>
    </source>
</evidence>
<dbReference type="EMBL" id="JACLQD010000002">
    <property type="protein sequence ID" value="MBC2835166.1"/>
    <property type="molecule type" value="Genomic_DNA"/>
</dbReference>
<accession>A0A842I6B4</accession>
<dbReference type="InterPro" id="IPR050093">
    <property type="entry name" value="ABC_SmlMolc_Importer"/>
</dbReference>
<dbReference type="SUPFAM" id="SSF52540">
    <property type="entry name" value="P-loop containing nucleoside triphosphate hydrolases"/>
    <property type="match status" value="1"/>
</dbReference>
<evidence type="ECO:0000256" key="3">
    <source>
        <dbReference type="ARBA" id="ARBA00022840"/>
    </source>
</evidence>
<dbReference type="Proteomes" id="UP000555411">
    <property type="component" value="Unassembled WGS sequence"/>
</dbReference>
<dbReference type="AlphaFoldDB" id="A0A842I6B4"/>
<feature type="domain" description="ABC transporter" evidence="4">
    <location>
        <begin position="3"/>
        <end position="214"/>
    </location>
</feature>
<dbReference type="Pfam" id="PF00005">
    <property type="entry name" value="ABC_tran"/>
    <property type="match status" value="1"/>
</dbReference>
<proteinExistence type="predicted"/>
<dbReference type="GO" id="GO:0005524">
    <property type="term" value="F:ATP binding"/>
    <property type="evidence" value="ECO:0007669"/>
    <property type="project" value="UniProtKB-KW"/>
</dbReference>
<dbReference type="InterPro" id="IPR003593">
    <property type="entry name" value="AAA+_ATPase"/>
</dbReference>
<dbReference type="GO" id="GO:0016887">
    <property type="term" value="F:ATP hydrolysis activity"/>
    <property type="evidence" value="ECO:0007669"/>
    <property type="project" value="InterPro"/>
</dbReference>
<organism evidence="5 6">
    <name type="scientific">Paragemmobacter straminiformis</name>
    <dbReference type="NCBI Taxonomy" id="2045119"/>
    <lineage>
        <taxon>Bacteria</taxon>
        <taxon>Pseudomonadati</taxon>
        <taxon>Pseudomonadota</taxon>
        <taxon>Alphaproteobacteria</taxon>
        <taxon>Rhodobacterales</taxon>
        <taxon>Paracoccaceae</taxon>
        <taxon>Paragemmobacter</taxon>
    </lineage>
</organism>
<comment type="caution">
    <text evidence="5">The sequence shown here is derived from an EMBL/GenBank/DDBJ whole genome shotgun (WGS) entry which is preliminary data.</text>
</comment>
<dbReference type="InterPro" id="IPR017871">
    <property type="entry name" value="ABC_transporter-like_CS"/>
</dbReference>
<reference evidence="5 6" key="1">
    <citation type="journal article" date="2017" name="Int. J. Syst. Evol. Microbiol.">
        <title>Gemmobacter straminiformis sp. nov., isolated from an artificial fountain.</title>
        <authorList>
            <person name="Kang J.Y."/>
            <person name="Kim M.J."/>
            <person name="Chun J."/>
            <person name="Son K.P."/>
            <person name="Jahng K.Y."/>
        </authorList>
    </citation>
    <scope>NUCLEOTIDE SEQUENCE [LARGE SCALE GENOMIC DNA]</scope>
    <source>
        <strain evidence="5 6">CAM-8</strain>
    </source>
</reference>
<gene>
    <name evidence="5" type="ORF">H7F16_06575</name>
</gene>
<dbReference type="PANTHER" id="PTHR42781">
    <property type="entry name" value="SPERMIDINE/PUTRESCINE IMPORT ATP-BINDING PROTEIN POTA"/>
    <property type="match status" value="1"/>
</dbReference>
<evidence type="ECO:0000256" key="2">
    <source>
        <dbReference type="ARBA" id="ARBA00022741"/>
    </source>
</evidence>
<evidence type="ECO:0000256" key="1">
    <source>
        <dbReference type="ARBA" id="ARBA00022448"/>
    </source>
</evidence>
<keyword evidence="2" id="KW-0547">Nucleotide-binding</keyword>
<keyword evidence="6" id="KW-1185">Reference proteome</keyword>
<dbReference type="InterPro" id="IPR003439">
    <property type="entry name" value="ABC_transporter-like_ATP-bd"/>
</dbReference>
<dbReference type="Gene3D" id="3.40.50.300">
    <property type="entry name" value="P-loop containing nucleotide triphosphate hydrolases"/>
    <property type="match status" value="1"/>
</dbReference>
<protein>
    <submittedName>
        <fullName evidence="5">ATP-binding cassette domain-containing protein</fullName>
    </submittedName>
</protein>
<dbReference type="InterPro" id="IPR027417">
    <property type="entry name" value="P-loop_NTPase"/>
</dbReference>
<keyword evidence="3 5" id="KW-0067">ATP-binding</keyword>
<dbReference type="PANTHER" id="PTHR42781:SF4">
    <property type="entry name" value="SPERMIDINE_PUTRESCINE IMPORT ATP-BINDING PROTEIN POTA"/>
    <property type="match status" value="1"/>
</dbReference>
<keyword evidence="1" id="KW-0813">Transport</keyword>
<dbReference type="SMART" id="SM00382">
    <property type="entry name" value="AAA"/>
    <property type="match status" value="1"/>
</dbReference>
<evidence type="ECO:0000259" key="4">
    <source>
        <dbReference type="PROSITE" id="PS50893"/>
    </source>
</evidence>
<evidence type="ECO:0000313" key="6">
    <source>
        <dbReference type="Proteomes" id="UP000555411"/>
    </source>
</evidence>
<dbReference type="PROSITE" id="PS50893">
    <property type="entry name" value="ABC_TRANSPORTER_2"/>
    <property type="match status" value="1"/>
</dbReference>
<sequence>MTLRLENLTVTLAGRRLVALDLTIGPGEIVTLMAPSGAGKSSALGAIIGTLPPDFAVTGRVLLGGRDVTALPTRLRRIGLLFQDDLLFPHLSVAGNLGFALPARMTDRSARIDSALGSAGLAGFGPRDPATLSGGERARVALLRCLLAEPQALLLDEPFSRLDTALRDQMRSLVFDRARNLGLPVLLVTHDIEDARAAAGPVLDPFGTATSSLSP</sequence>
<dbReference type="RefSeq" id="WP_185796792.1">
    <property type="nucleotide sequence ID" value="NZ_JACLQD010000002.1"/>
</dbReference>